<dbReference type="PANTHER" id="PTHR30250:SF10">
    <property type="entry name" value="LIPOPOLYSACCHARIDE BIOSYNTHESIS PROTEIN WZXC"/>
    <property type="match status" value="1"/>
</dbReference>
<feature type="transmembrane region" description="Helical" evidence="7">
    <location>
        <begin position="287"/>
        <end position="306"/>
    </location>
</feature>
<reference evidence="9" key="1">
    <citation type="journal article" date="2019" name="Int. J. Syst. Evol. Microbiol.">
        <title>The Global Catalogue of Microorganisms (GCM) 10K type strain sequencing project: providing services to taxonomists for standard genome sequencing and annotation.</title>
        <authorList>
            <consortium name="The Broad Institute Genomics Platform"/>
            <consortium name="The Broad Institute Genome Sequencing Center for Infectious Disease"/>
            <person name="Wu L."/>
            <person name="Ma J."/>
        </authorList>
    </citation>
    <scope>NUCLEOTIDE SEQUENCE [LARGE SCALE GENOMIC DNA]</scope>
    <source>
        <strain evidence="9">CCUG 64793</strain>
    </source>
</reference>
<feature type="transmembrane region" description="Helical" evidence="7">
    <location>
        <begin position="173"/>
        <end position="197"/>
    </location>
</feature>
<keyword evidence="4 7" id="KW-0812">Transmembrane</keyword>
<dbReference type="InterPro" id="IPR050833">
    <property type="entry name" value="Poly_Biosynth_Transport"/>
</dbReference>
<evidence type="ECO:0000256" key="4">
    <source>
        <dbReference type="ARBA" id="ARBA00022692"/>
    </source>
</evidence>
<sequence>MSLKKQAAIGLVWTFAQQFGNQLIGFIISVVLARILMPKEFGLIGMIAVFVAVGNALLHGGLTKSLIRGENLDNRDYSTVFYFNLLASILVYTFIYFLAPFIADFYGHSVLTEIVRVYCLTFIISGLSAVQLARLTKKMDFKTQTIIAIPAAIIGGIVGVVLAIYGFGVWSLVWSSLVTAAASSIQLWIYSSWYPAFCFDRKKFRTHFNYGYKLTLSELLDRVFKNIFLIAIGKYFSATQVGLYTRAETMNQLPVKNISRALDKVTFPLFVSIQNDDERLKRVYKKIMQMVVFLVTPILVFLAILAEPVFRFLFTEKWLPAVPYFQILCVTGILYPLHSYNLDVLNVKGRSDLFLKLEVVKKVVILITLVITIPFGIIALLYGQVAISVIAFFINAHYTGRYIKYTALQQLVDVLPSILLALVAGSIVYSVDSFGLMEQADILRIIISGLSGLLFYILMAYVLKFNSFLELSQLLRKNDSGY</sequence>
<evidence type="ECO:0000313" key="9">
    <source>
        <dbReference type="Proteomes" id="UP001597131"/>
    </source>
</evidence>
<dbReference type="PANTHER" id="PTHR30250">
    <property type="entry name" value="PST FAMILY PREDICTED COLANIC ACID TRANSPORTER"/>
    <property type="match status" value="1"/>
</dbReference>
<keyword evidence="6 7" id="KW-0472">Membrane</keyword>
<feature type="transmembrane region" description="Helical" evidence="7">
    <location>
        <begin position="363"/>
        <end position="394"/>
    </location>
</feature>
<dbReference type="Proteomes" id="UP001597131">
    <property type="component" value="Unassembled WGS sequence"/>
</dbReference>
<feature type="transmembrane region" description="Helical" evidence="7">
    <location>
        <begin position="145"/>
        <end position="167"/>
    </location>
</feature>
<proteinExistence type="inferred from homology"/>
<feature type="transmembrane region" description="Helical" evidence="7">
    <location>
        <begin position="318"/>
        <end position="342"/>
    </location>
</feature>
<keyword evidence="3" id="KW-1003">Cell membrane</keyword>
<gene>
    <name evidence="8" type="ORF">ACFQ3Q_11400</name>
</gene>
<dbReference type="CDD" id="cd13127">
    <property type="entry name" value="MATE_tuaB_like"/>
    <property type="match status" value="1"/>
</dbReference>
<keyword evidence="5 7" id="KW-1133">Transmembrane helix</keyword>
<keyword evidence="9" id="KW-1185">Reference proteome</keyword>
<evidence type="ECO:0000256" key="2">
    <source>
        <dbReference type="ARBA" id="ARBA00007430"/>
    </source>
</evidence>
<evidence type="ECO:0000256" key="5">
    <source>
        <dbReference type="ARBA" id="ARBA00022989"/>
    </source>
</evidence>
<protein>
    <submittedName>
        <fullName evidence="8">Lipopolysaccharide biosynthesis protein</fullName>
    </submittedName>
</protein>
<evidence type="ECO:0000313" key="8">
    <source>
        <dbReference type="EMBL" id="MFD1096358.1"/>
    </source>
</evidence>
<evidence type="ECO:0000256" key="6">
    <source>
        <dbReference type="ARBA" id="ARBA00023136"/>
    </source>
</evidence>
<accession>A0ABW3NRL5</accession>
<evidence type="ECO:0000256" key="3">
    <source>
        <dbReference type="ARBA" id="ARBA00022475"/>
    </source>
</evidence>
<comment type="subcellular location">
    <subcellularLocation>
        <location evidence="1">Cell membrane</location>
        <topology evidence="1">Multi-pass membrane protein</topology>
    </subcellularLocation>
</comment>
<comment type="similarity">
    <text evidence="2">Belongs to the polysaccharide synthase family.</text>
</comment>
<feature type="transmembrane region" description="Helical" evidence="7">
    <location>
        <begin position="443"/>
        <end position="463"/>
    </location>
</feature>
<organism evidence="8 9">
    <name type="scientific">Salegentibacter chungangensis</name>
    <dbReference type="NCBI Taxonomy" id="1335724"/>
    <lineage>
        <taxon>Bacteria</taxon>
        <taxon>Pseudomonadati</taxon>
        <taxon>Bacteroidota</taxon>
        <taxon>Flavobacteriia</taxon>
        <taxon>Flavobacteriales</taxon>
        <taxon>Flavobacteriaceae</taxon>
        <taxon>Salegentibacter</taxon>
    </lineage>
</organism>
<feature type="transmembrane region" description="Helical" evidence="7">
    <location>
        <begin position="43"/>
        <end position="62"/>
    </location>
</feature>
<comment type="caution">
    <text evidence="8">The sequence shown here is derived from an EMBL/GenBank/DDBJ whole genome shotgun (WGS) entry which is preliminary data.</text>
</comment>
<feature type="transmembrane region" description="Helical" evidence="7">
    <location>
        <begin position="115"/>
        <end position="133"/>
    </location>
</feature>
<evidence type="ECO:0000256" key="1">
    <source>
        <dbReference type="ARBA" id="ARBA00004651"/>
    </source>
</evidence>
<name>A0ABW3NRL5_9FLAO</name>
<dbReference type="RefSeq" id="WP_380745924.1">
    <property type="nucleotide sequence ID" value="NZ_JBHTLI010000002.1"/>
</dbReference>
<feature type="transmembrane region" description="Helical" evidence="7">
    <location>
        <begin position="82"/>
        <end position="103"/>
    </location>
</feature>
<dbReference type="Pfam" id="PF13440">
    <property type="entry name" value="Polysacc_synt_3"/>
    <property type="match status" value="1"/>
</dbReference>
<feature type="transmembrane region" description="Helical" evidence="7">
    <location>
        <begin position="414"/>
        <end position="431"/>
    </location>
</feature>
<dbReference type="EMBL" id="JBHTLI010000002">
    <property type="protein sequence ID" value="MFD1096358.1"/>
    <property type="molecule type" value="Genomic_DNA"/>
</dbReference>
<evidence type="ECO:0000256" key="7">
    <source>
        <dbReference type="SAM" id="Phobius"/>
    </source>
</evidence>